<dbReference type="Pfam" id="PF00209">
    <property type="entry name" value="SNF"/>
    <property type="match status" value="2"/>
</dbReference>
<evidence type="ECO:0000256" key="7">
    <source>
        <dbReference type="PIRSR" id="PIRSR600175-2"/>
    </source>
</evidence>
<keyword evidence="4 10" id="KW-1133">Transmembrane helix</keyword>
<feature type="transmembrane region" description="Helical" evidence="10">
    <location>
        <begin position="85"/>
        <end position="109"/>
    </location>
</feature>
<dbReference type="Ensembl" id="ENSCLMT00005008318.1">
    <property type="protein sequence ID" value="ENSCLMP00005007800.1"/>
    <property type="gene ID" value="ENSCLMG00005004216.1"/>
</dbReference>
<proteinExistence type="inferred from homology"/>
<evidence type="ECO:0000256" key="10">
    <source>
        <dbReference type="SAM" id="Phobius"/>
    </source>
</evidence>
<dbReference type="PANTHER" id="PTHR11616">
    <property type="entry name" value="SODIUM/CHLORIDE DEPENDENT TRANSPORTER"/>
    <property type="match status" value="1"/>
</dbReference>
<evidence type="ECO:0000256" key="4">
    <source>
        <dbReference type="ARBA" id="ARBA00022989"/>
    </source>
</evidence>
<keyword evidence="2 8" id="KW-0813">Transport</keyword>
<dbReference type="AlphaFoldDB" id="A0A8C2WSK3"/>
<name>A0A8C2WSK3_CYCLU</name>
<keyword evidence="6" id="KW-0479">Metal-binding</keyword>
<organism evidence="11 12">
    <name type="scientific">Cyclopterus lumpus</name>
    <name type="common">Lumpsucker</name>
    <dbReference type="NCBI Taxonomy" id="8103"/>
    <lineage>
        <taxon>Eukaryota</taxon>
        <taxon>Metazoa</taxon>
        <taxon>Chordata</taxon>
        <taxon>Craniata</taxon>
        <taxon>Vertebrata</taxon>
        <taxon>Euteleostomi</taxon>
        <taxon>Actinopterygii</taxon>
        <taxon>Neopterygii</taxon>
        <taxon>Teleostei</taxon>
        <taxon>Neoteleostei</taxon>
        <taxon>Acanthomorphata</taxon>
        <taxon>Eupercaria</taxon>
        <taxon>Perciformes</taxon>
        <taxon>Cottioidei</taxon>
        <taxon>Cottales</taxon>
        <taxon>Cyclopteridae</taxon>
        <taxon>Cyclopterus</taxon>
    </lineage>
</organism>
<feature type="transmembrane region" description="Helical" evidence="10">
    <location>
        <begin position="129"/>
        <end position="154"/>
    </location>
</feature>
<feature type="transmembrane region" description="Helical" evidence="10">
    <location>
        <begin position="415"/>
        <end position="437"/>
    </location>
</feature>
<feature type="disulfide bond" evidence="7">
    <location>
        <begin position="166"/>
        <end position="175"/>
    </location>
</feature>
<keyword evidence="8" id="KW-0769">Symport</keyword>
<sequence>MATNGTKASDGHVLTETVNDAPSTPNDKPKTLVVKVQKTKKELPEREMWGGRFDFLLSCVGYAIGLGNVWRFPYLCGKNGGGAFLIPYFLTLIFAGMPLFFLETALGQYTSIGGLGVWKLAPIFKGVGMAAAVLSFWLNIYYIVIISWALYYLYNSFTTELPWRTCGNSWNTDRCYTNYSLPDTKNLTSAVVEFWERNMHQMTDGLEKPGELRIPLAITLAIAWVLVYFCIWKGVSWTGKVVYFSATYPYFMLFILFCRGITLPGAIDGILFYITPDFEKLKESEVWLDAATQIFFSYGLGLGSLIGIIICSPVTHTSLGDCGPGLAFLAYPEAVTQLPISPLWAILFFSMLLMLGIDSQFCTVEGFITALVDEFPHVLRKRREIFIAIVCLISYIIGLSNITQGGLYVFKLFDYYSASGMCLLFLVFFECISISWFYGVDKFYDNIEEMVGYRPCLWWKACWVVFTPLIVAGVFLFSAVQMVPLTLGDYVFPAWGQGVGWCMALSSMTLIPGYMGYMFLTLKGTYKERLRIMFKPVTLAKAQENGPDQQTENQNQDPANEEAYI</sequence>
<feature type="transmembrane region" description="Helical" evidence="10">
    <location>
        <begin position="457"/>
        <end position="478"/>
    </location>
</feature>
<evidence type="ECO:0000256" key="8">
    <source>
        <dbReference type="RuleBase" id="RU003732"/>
    </source>
</evidence>
<dbReference type="GeneTree" id="ENSGT00940000156027"/>
<dbReference type="PROSITE" id="PS50267">
    <property type="entry name" value="NA_NEUROTRAN_SYMP_3"/>
    <property type="match status" value="1"/>
</dbReference>
<feature type="binding site" evidence="6">
    <location>
        <position position="358"/>
    </location>
    <ligand>
        <name>Na(+)</name>
        <dbReference type="ChEBI" id="CHEBI:29101"/>
        <label>1</label>
    </ligand>
</feature>
<keyword evidence="7" id="KW-1015">Disulfide bond</keyword>
<reference evidence="11" key="1">
    <citation type="submission" date="2025-08" db="UniProtKB">
        <authorList>
            <consortium name="Ensembl"/>
        </authorList>
    </citation>
    <scope>IDENTIFICATION</scope>
</reference>
<dbReference type="GO" id="GO:0005332">
    <property type="term" value="F:gamma-aminobutyric acid:sodium:chloride symporter activity"/>
    <property type="evidence" value="ECO:0007669"/>
    <property type="project" value="InterPro"/>
</dbReference>
<dbReference type="GO" id="GO:0046872">
    <property type="term" value="F:metal ion binding"/>
    <property type="evidence" value="ECO:0007669"/>
    <property type="project" value="UniProtKB-KW"/>
</dbReference>
<keyword evidence="12" id="KW-1185">Reference proteome</keyword>
<feature type="binding site" evidence="6">
    <location>
        <position position="63"/>
    </location>
    <ligand>
        <name>Na(+)</name>
        <dbReference type="ChEBI" id="CHEBI:29101"/>
        <label>1</label>
    </ligand>
</feature>
<feature type="transmembrane region" description="Helical" evidence="10">
    <location>
        <begin position="343"/>
        <end position="364"/>
    </location>
</feature>
<dbReference type="Proteomes" id="UP000694565">
    <property type="component" value="Unplaced"/>
</dbReference>
<feature type="transmembrane region" description="Helical" evidence="10">
    <location>
        <begin position="216"/>
        <end position="235"/>
    </location>
</feature>
<evidence type="ECO:0000256" key="3">
    <source>
        <dbReference type="ARBA" id="ARBA00022692"/>
    </source>
</evidence>
<feature type="binding site" evidence="6">
    <location>
        <position position="297"/>
    </location>
    <ligand>
        <name>Na(+)</name>
        <dbReference type="ChEBI" id="CHEBI:29101"/>
        <label>1</label>
    </ligand>
</feature>
<feature type="compositionally biased region" description="Polar residues" evidence="9">
    <location>
        <begin position="546"/>
        <end position="558"/>
    </location>
</feature>
<feature type="transmembrane region" description="Helical" evidence="10">
    <location>
        <begin position="385"/>
        <end position="403"/>
    </location>
</feature>
<dbReference type="GO" id="GO:0005886">
    <property type="term" value="C:plasma membrane"/>
    <property type="evidence" value="ECO:0007669"/>
    <property type="project" value="InterPro"/>
</dbReference>
<feature type="binding site" evidence="6">
    <location>
        <position position="61"/>
    </location>
    <ligand>
        <name>Na(+)</name>
        <dbReference type="ChEBI" id="CHEBI:29101"/>
        <label>1</label>
    </ligand>
</feature>
<feature type="region of interest" description="Disordered" evidence="9">
    <location>
        <begin position="544"/>
        <end position="565"/>
    </location>
</feature>
<feature type="compositionally biased region" description="Polar residues" evidence="9">
    <location>
        <begin position="16"/>
        <end position="26"/>
    </location>
</feature>
<protein>
    <recommendedName>
        <fullName evidence="8">Transporter</fullName>
    </recommendedName>
</protein>
<feature type="region of interest" description="Disordered" evidence="9">
    <location>
        <begin position="1"/>
        <end position="28"/>
    </location>
</feature>
<comment type="subcellular location">
    <subcellularLocation>
        <location evidence="1">Membrane</location>
        <topology evidence="1">Multi-pass membrane protein</topology>
    </subcellularLocation>
</comment>
<feature type="binding site" evidence="6">
    <location>
        <position position="359"/>
    </location>
    <ligand>
        <name>Na(+)</name>
        <dbReference type="ChEBI" id="CHEBI:29101"/>
        <label>1</label>
    </ligand>
</feature>
<evidence type="ECO:0000256" key="6">
    <source>
        <dbReference type="PIRSR" id="PIRSR600175-1"/>
    </source>
</evidence>
<comment type="similarity">
    <text evidence="8">Belongs to the sodium:neurotransmitter symporter (SNF) (TC 2.A.22) family.</text>
</comment>
<feature type="binding site" evidence="6">
    <location>
        <position position="68"/>
    </location>
    <ligand>
        <name>Na(+)</name>
        <dbReference type="ChEBI" id="CHEBI:29101"/>
        <label>1</label>
    </ligand>
</feature>
<evidence type="ECO:0000313" key="12">
    <source>
        <dbReference type="Proteomes" id="UP000694565"/>
    </source>
</evidence>
<keyword evidence="5 10" id="KW-0472">Membrane</keyword>
<dbReference type="InterPro" id="IPR002980">
    <property type="entry name" value="Na/ntran_symport_GABA_GAT1"/>
</dbReference>
<dbReference type="SUPFAM" id="SSF161070">
    <property type="entry name" value="SNF-like"/>
    <property type="match status" value="1"/>
</dbReference>
<dbReference type="PRINTS" id="PR01195">
    <property type="entry name" value="GAT1TRNSPORT"/>
</dbReference>
<feature type="binding site" evidence="6">
    <location>
        <position position="355"/>
    </location>
    <ligand>
        <name>Na(+)</name>
        <dbReference type="ChEBI" id="CHEBI:29101"/>
        <label>1</label>
    </ligand>
</feature>
<feature type="transmembrane region" description="Helical" evidence="10">
    <location>
        <begin position="498"/>
        <end position="520"/>
    </location>
</feature>
<keyword evidence="3 8" id="KW-0812">Transmembrane</keyword>
<dbReference type="InterPro" id="IPR000175">
    <property type="entry name" value="Na/ntran_symport"/>
</dbReference>
<dbReference type="GO" id="GO:0030424">
    <property type="term" value="C:axon"/>
    <property type="evidence" value="ECO:0007669"/>
    <property type="project" value="TreeGrafter"/>
</dbReference>
<dbReference type="PRINTS" id="PR00176">
    <property type="entry name" value="NANEUSMPORT"/>
</dbReference>
<evidence type="ECO:0000256" key="1">
    <source>
        <dbReference type="ARBA" id="ARBA00004141"/>
    </source>
</evidence>
<accession>A0A8C2WSK3</accession>
<feature type="transmembrane region" description="Helical" evidence="10">
    <location>
        <begin position="247"/>
        <end position="274"/>
    </location>
</feature>
<dbReference type="PROSITE" id="PS00754">
    <property type="entry name" value="NA_NEUROTRAN_SYMP_2"/>
    <property type="match status" value="1"/>
</dbReference>
<keyword evidence="6" id="KW-0915">Sodium</keyword>
<feature type="transmembrane region" description="Helical" evidence="10">
    <location>
        <begin position="286"/>
        <end position="310"/>
    </location>
</feature>
<dbReference type="InterPro" id="IPR037272">
    <property type="entry name" value="SNS_sf"/>
</dbReference>
<evidence type="ECO:0000256" key="2">
    <source>
        <dbReference type="ARBA" id="ARBA00022448"/>
    </source>
</evidence>
<reference evidence="11" key="2">
    <citation type="submission" date="2025-09" db="UniProtKB">
        <authorList>
            <consortium name="Ensembl"/>
        </authorList>
    </citation>
    <scope>IDENTIFICATION</scope>
</reference>
<evidence type="ECO:0000256" key="5">
    <source>
        <dbReference type="ARBA" id="ARBA00023136"/>
    </source>
</evidence>
<evidence type="ECO:0000313" key="11">
    <source>
        <dbReference type="Ensembl" id="ENSCLMP00005007800.1"/>
    </source>
</evidence>
<dbReference type="PANTHER" id="PTHR11616:SF138">
    <property type="entry name" value="SODIUM- AND CHLORIDE-DEPENDENT GABA TRANSPORTER 1"/>
    <property type="match status" value="1"/>
</dbReference>
<dbReference type="GO" id="GO:0006836">
    <property type="term" value="P:neurotransmitter transport"/>
    <property type="evidence" value="ECO:0007669"/>
    <property type="project" value="InterPro"/>
</dbReference>
<dbReference type="GO" id="GO:0009986">
    <property type="term" value="C:cell surface"/>
    <property type="evidence" value="ECO:0007669"/>
    <property type="project" value="TreeGrafter"/>
</dbReference>
<evidence type="ECO:0000256" key="9">
    <source>
        <dbReference type="SAM" id="MobiDB-lite"/>
    </source>
</evidence>
<dbReference type="PROSITE" id="PS00610">
    <property type="entry name" value="NA_NEUROTRAN_SYMP_1"/>
    <property type="match status" value="1"/>
</dbReference>